<dbReference type="EMBL" id="BMAW01017041">
    <property type="protein sequence ID" value="GFT51893.1"/>
    <property type="molecule type" value="Genomic_DNA"/>
</dbReference>
<dbReference type="Proteomes" id="UP000887013">
    <property type="component" value="Unassembled WGS sequence"/>
</dbReference>
<name>A0A8X6TVQ1_NEPPI</name>
<dbReference type="AlphaFoldDB" id="A0A8X6TVQ1"/>
<accession>A0A8X6TVQ1</accession>
<evidence type="ECO:0000256" key="1">
    <source>
        <dbReference type="SAM" id="MobiDB-lite"/>
    </source>
</evidence>
<feature type="compositionally biased region" description="Basic and acidic residues" evidence="1">
    <location>
        <begin position="97"/>
        <end position="106"/>
    </location>
</feature>
<feature type="compositionally biased region" description="Basic and acidic residues" evidence="1">
    <location>
        <begin position="69"/>
        <end position="87"/>
    </location>
</feature>
<evidence type="ECO:0000313" key="3">
    <source>
        <dbReference type="Proteomes" id="UP000887013"/>
    </source>
</evidence>
<reference evidence="2" key="1">
    <citation type="submission" date="2020-08" db="EMBL/GenBank/DDBJ databases">
        <title>Multicomponent nature underlies the extraordinary mechanical properties of spider dragline silk.</title>
        <authorList>
            <person name="Kono N."/>
            <person name="Nakamura H."/>
            <person name="Mori M."/>
            <person name="Yoshida Y."/>
            <person name="Ohtoshi R."/>
            <person name="Malay A.D."/>
            <person name="Moran D.A.P."/>
            <person name="Tomita M."/>
            <person name="Numata K."/>
            <person name="Arakawa K."/>
        </authorList>
    </citation>
    <scope>NUCLEOTIDE SEQUENCE</scope>
</reference>
<comment type="caution">
    <text evidence="2">The sequence shown here is derived from an EMBL/GenBank/DDBJ whole genome shotgun (WGS) entry which is preliminary data.</text>
</comment>
<feature type="region of interest" description="Disordered" evidence="1">
    <location>
        <begin position="21"/>
        <end position="106"/>
    </location>
</feature>
<protein>
    <submittedName>
        <fullName evidence="2">Uncharacterized protein</fullName>
    </submittedName>
</protein>
<evidence type="ECO:0000313" key="2">
    <source>
        <dbReference type="EMBL" id="GFT51893.1"/>
    </source>
</evidence>
<gene>
    <name evidence="2" type="ORF">NPIL_541611</name>
</gene>
<sequence>MEIQKRHVPGCIMLVIDRGSSLKSTTNEVDPSAPIAVRKTSSLSEENTFRKKNHLSHQRSNVEAEEAENERQAGPRRTNQEKRENPKRTSTVCTCQGRHEDRFGGS</sequence>
<proteinExistence type="predicted"/>
<keyword evidence="3" id="KW-1185">Reference proteome</keyword>
<organism evidence="2 3">
    <name type="scientific">Nephila pilipes</name>
    <name type="common">Giant wood spider</name>
    <name type="synonym">Nephila maculata</name>
    <dbReference type="NCBI Taxonomy" id="299642"/>
    <lineage>
        <taxon>Eukaryota</taxon>
        <taxon>Metazoa</taxon>
        <taxon>Ecdysozoa</taxon>
        <taxon>Arthropoda</taxon>
        <taxon>Chelicerata</taxon>
        <taxon>Arachnida</taxon>
        <taxon>Araneae</taxon>
        <taxon>Araneomorphae</taxon>
        <taxon>Entelegynae</taxon>
        <taxon>Araneoidea</taxon>
        <taxon>Nephilidae</taxon>
        <taxon>Nephila</taxon>
    </lineage>
</organism>